<dbReference type="PANTHER" id="PTHR11777:SF9">
    <property type="entry name" value="ALANINE--TRNA LIGASE, CYTOPLASMIC"/>
    <property type="match status" value="1"/>
</dbReference>
<feature type="domain" description="DHHA1" evidence="1">
    <location>
        <begin position="55"/>
        <end position="158"/>
    </location>
</feature>
<dbReference type="GO" id="GO:0002161">
    <property type="term" value="F:aminoacyl-tRNA deacylase activity"/>
    <property type="evidence" value="ECO:0007669"/>
    <property type="project" value="TreeGrafter"/>
</dbReference>
<dbReference type="Proteomes" id="UP000269721">
    <property type="component" value="Unassembled WGS sequence"/>
</dbReference>
<dbReference type="AlphaFoldDB" id="A0A4P9W098"/>
<dbReference type="PANTHER" id="PTHR11777">
    <property type="entry name" value="ALANYL-TRNA SYNTHETASE"/>
    <property type="match status" value="1"/>
</dbReference>
<dbReference type="GO" id="GO:0003676">
    <property type="term" value="F:nucleic acid binding"/>
    <property type="evidence" value="ECO:0007669"/>
    <property type="project" value="InterPro"/>
</dbReference>
<reference evidence="3" key="1">
    <citation type="journal article" date="2018" name="Nat. Microbiol.">
        <title>Leveraging single-cell genomics to expand the fungal tree of life.</title>
        <authorList>
            <person name="Ahrendt S.R."/>
            <person name="Quandt C.A."/>
            <person name="Ciobanu D."/>
            <person name="Clum A."/>
            <person name="Salamov A."/>
            <person name="Andreopoulos B."/>
            <person name="Cheng J.F."/>
            <person name="Woyke T."/>
            <person name="Pelin A."/>
            <person name="Henrissat B."/>
            <person name="Reynolds N.K."/>
            <person name="Benny G.L."/>
            <person name="Smith M.E."/>
            <person name="James T.Y."/>
            <person name="Grigoriev I.V."/>
        </authorList>
    </citation>
    <scope>NUCLEOTIDE SEQUENCE [LARGE SCALE GENOMIC DNA]</scope>
</reference>
<proteinExistence type="predicted"/>
<dbReference type="GO" id="GO:0006419">
    <property type="term" value="P:alanyl-tRNA aminoacylation"/>
    <property type="evidence" value="ECO:0007669"/>
    <property type="project" value="TreeGrafter"/>
</dbReference>
<evidence type="ECO:0000313" key="2">
    <source>
        <dbReference type="EMBL" id="RKO84513.1"/>
    </source>
</evidence>
<sequence>MDESALPDLRKRQLRREFAALKKDFDDQDKARKANESKMAVERIKDYFAQNPDAAFLVEVLPVGGNTKALAKAIETVKGLKDKAALLIAVDAEAKKVTHQCIVPKHLVEKGFKATDWAGIVSDKVGGKKGGKDDSAAGAGTEVAAVDDAIKLASEFARKLIL</sequence>
<organism evidence="2 3">
    <name type="scientific">Blyttiomyces helicus</name>
    <dbReference type="NCBI Taxonomy" id="388810"/>
    <lineage>
        <taxon>Eukaryota</taxon>
        <taxon>Fungi</taxon>
        <taxon>Fungi incertae sedis</taxon>
        <taxon>Chytridiomycota</taxon>
        <taxon>Chytridiomycota incertae sedis</taxon>
        <taxon>Chytridiomycetes</taxon>
        <taxon>Chytridiomycetes incertae sedis</taxon>
        <taxon>Blyttiomyces</taxon>
    </lineage>
</organism>
<name>A0A4P9W098_9FUNG</name>
<dbReference type="Pfam" id="PF02272">
    <property type="entry name" value="DHHA1"/>
    <property type="match status" value="1"/>
</dbReference>
<accession>A0A4P9W098</accession>
<dbReference type="GO" id="GO:0005739">
    <property type="term" value="C:mitochondrion"/>
    <property type="evidence" value="ECO:0007669"/>
    <property type="project" value="TreeGrafter"/>
</dbReference>
<dbReference type="FunFam" id="3.10.310.40:FF:000003">
    <property type="entry name" value="Alanine--tRNA ligase"/>
    <property type="match status" value="1"/>
</dbReference>
<dbReference type="InterPro" id="IPR003156">
    <property type="entry name" value="DHHA1_dom"/>
</dbReference>
<evidence type="ECO:0000313" key="3">
    <source>
        <dbReference type="Proteomes" id="UP000269721"/>
    </source>
</evidence>
<dbReference type="OrthoDB" id="2423964at2759"/>
<dbReference type="Gene3D" id="3.10.310.40">
    <property type="match status" value="1"/>
</dbReference>
<protein>
    <recommendedName>
        <fullName evidence="1">DHHA1 domain-containing protein</fullName>
    </recommendedName>
</protein>
<dbReference type="InterPro" id="IPR050058">
    <property type="entry name" value="Ala-tRNA_ligase"/>
</dbReference>
<dbReference type="GO" id="GO:0004813">
    <property type="term" value="F:alanine-tRNA ligase activity"/>
    <property type="evidence" value="ECO:0007669"/>
    <property type="project" value="TreeGrafter"/>
</dbReference>
<dbReference type="EMBL" id="ML000019">
    <property type="protein sequence ID" value="RKO84513.1"/>
    <property type="molecule type" value="Genomic_DNA"/>
</dbReference>
<keyword evidence="3" id="KW-1185">Reference proteome</keyword>
<evidence type="ECO:0000259" key="1">
    <source>
        <dbReference type="Pfam" id="PF02272"/>
    </source>
</evidence>
<gene>
    <name evidence="2" type="ORF">BDK51DRAFT_34082</name>
</gene>